<dbReference type="EMBL" id="CP016022">
    <property type="protein sequence ID" value="ANJ71580.1"/>
    <property type="molecule type" value="Genomic_DNA"/>
</dbReference>
<sequence length="393" mass="44141">MSRVMWNLLLIPSVYGALVWVGLLSLMTFDLVPLNITSEATSVFLYVVLCFLVSSAAFFRDYAAVNILKFGVSIKSDGLDRFFFWVFTVIGFFGLYLYILDFSSNFGGLAGFFEVFFSNPLEIRALATEVVSLGFQVSYFSWISVFYCVAYLVLGDARLRPNIFLLILVGGIGFFLNLLFIDRTRPTILFLVCLLSVGIIRFSRMKNPMRFYVSVFAGPLLIFFVQALYTGKYDSEGGLFGNFLAYVLGGFGYFSSLLGDVTPDYSLVRIFYPLSKLMESAGLLDSVPAQILDFREVPFFTNVGTFLEPLLSDGGIWLVIVGVPLLVFSIDLMALRALRDRSIMGLFIWANMVLVALFSFFVPKYNATQIYLFVSIYFAGQFIRSMRFGRGGG</sequence>
<keyword evidence="2" id="KW-1185">Reference proteome</keyword>
<dbReference type="AlphaFoldDB" id="A0A191ZTW7"/>
<reference evidence="2" key="1">
    <citation type="submission" date="2016-06" db="EMBL/GenBank/DDBJ databases">
        <authorList>
            <person name="Xu Y."/>
            <person name="Nagy A."/>
            <person name="Yan X."/>
            <person name="Kim S.W."/>
            <person name="Haley B."/>
            <person name="Liu N.T."/>
            <person name="Nou X."/>
        </authorList>
    </citation>
    <scope>NUCLEOTIDE SEQUENCE [LARGE SCALE GENOMIC DNA]</scope>
    <source>
        <strain evidence="2">ATCC 49129</strain>
    </source>
</reference>
<proteinExistence type="predicted"/>
<evidence type="ECO:0000313" key="2">
    <source>
        <dbReference type="Proteomes" id="UP000078572"/>
    </source>
</evidence>
<name>A0A191ZTW7_9RALS</name>
<accession>A0A191ZTW7</accession>
<organism evidence="1 2">
    <name type="scientific">Ralstonia insidiosa</name>
    <dbReference type="NCBI Taxonomy" id="190721"/>
    <lineage>
        <taxon>Bacteria</taxon>
        <taxon>Pseudomonadati</taxon>
        <taxon>Pseudomonadota</taxon>
        <taxon>Betaproteobacteria</taxon>
        <taxon>Burkholderiales</taxon>
        <taxon>Burkholderiaceae</taxon>
        <taxon>Ralstonia</taxon>
    </lineage>
</organism>
<dbReference type="RefSeq" id="WP_064801991.1">
    <property type="nucleotide sequence ID" value="NZ_CP016022.1"/>
</dbReference>
<dbReference type="OrthoDB" id="2207562at2"/>
<dbReference type="GeneID" id="61525053"/>
<gene>
    <name evidence="1" type="ORF">A9Y76_03385</name>
</gene>
<protein>
    <submittedName>
        <fullName evidence="1">Uncharacterized protein</fullName>
    </submittedName>
</protein>
<dbReference type="Proteomes" id="UP000078572">
    <property type="component" value="Chromosome 1"/>
</dbReference>
<evidence type="ECO:0000313" key="1">
    <source>
        <dbReference type="EMBL" id="ANJ71580.1"/>
    </source>
</evidence>